<evidence type="ECO:0000256" key="3">
    <source>
        <dbReference type="ARBA" id="ARBA00022737"/>
    </source>
</evidence>
<dbReference type="SMART" id="SM00368">
    <property type="entry name" value="LRR_RI"/>
    <property type="match status" value="12"/>
</dbReference>
<keyword evidence="4" id="KW-0732">Signal</keyword>
<feature type="chain" id="PRO_5034544839" evidence="4">
    <location>
        <begin position="19"/>
        <end position="456"/>
    </location>
</feature>
<sequence>MLLLSLSLSLSLSEPACAVKHGCLKISSQLALESWPNFSAGWSGEGLVGKATCQNSCDERNSCCHLKDTCGRDLAAVLRTKPSLTELHMCRNYDLRDTGVQQLCEGLKHPNCKLQRLALFHCKLTDAHCGALSSVLSTSQSLTELGLGSNKVGDRGVQLLCEGLKQPNCRLQILNLSLCELTAACCGDLASALSTNQTLTELNIGGHSLGASGVQRLCEGLKHPNCKLQRLGLETCGLTVACCRDLSSVLSTKPTLTELNLEGNNLGDSGLRLLCEGLKHPACNLQKLRLWYCHLTADGCRDLSSALRTNQTLTELDLGHNKLRDPGVQLLCEGLTHPKCKLLRCCELAGACCGGLSSVLSANPFLTDLELSDNELGDSGMQLLCEGLKHPNCKLQRLRLVDCGLTAACCGALSSALRANETLTELDLWRNKLEDTGVRLLCEGLKHPNCKLQKLQ</sequence>
<proteinExistence type="predicted"/>
<reference evidence="5" key="1">
    <citation type="submission" date="2025-08" db="UniProtKB">
        <authorList>
            <consortium name="Ensembl"/>
        </authorList>
    </citation>
    <scope>IDENTIFICATION</scope>
</reference>
<dbReference type="PANTHER" id="PTHR45690:SF19">
    <property type="entry name" value="NACHT, LRR AND PYD DOMAINS-CONTAINING PROTEIN 3"/>
    <property type="match status" value="1"/>
</dbReference>
<dbReference type="SMART" id="SM00367">
    <property type="entry name" value="LRR_CC"/>
    <property type="match status" value="6"/>
</dbReference>
<evidence type="ECO:0000313" key="6">
    <source>
        <dbReference type="Proteomes" id="UP000694403"/>
    </source>
</evidence>
<feature type="signal peptide" evidence="4">
    <location>
        <begin position="1"/>
        <end position="18"/>
    </location>
</feature>
<dbReference type="InterPro" id="IPR032675">
    <property type="entry name" value="LRR_dom_sf"/>
</dbReference>
<dbReference type="Proteomes" id="UP000694403">
    <property type="component" value="Unplaced"/>
</dbReference>
<evidence type="ECO:0000256" key="2">
    <source>
        <dbReference type="ARBA" id="ARBA00022490"/>
    </source>
</evidence>
<dbReference type="InterPro" id="IPR050637">
    <property type="entry name" value="NLRP_innate_immun_reg"/>
</dbReference>
<dbReference type="PANTHER" id="PTHR45690">
    <property type="entry name" value="NACHT, LRR AND PYD DOMAINS-CONTAINING PROTEIN 12"/>
    <property type="match status" value="1"/>
</dbReference>
<dbReference type="SUPFAM" id="SSF52047">
    <property type="entry name" value="RNI-like"/>
    <property type="match status" value="2"/>
</dbReference>
<dbReference type="AlphaFoldDB" id="A0A8C3RXF7"/>
<keyword evidence="3" id="KW-0677">Repeat</keyword>
<dbReference type="Pfam" id="PF13516">
    <property type="entry name" value="LRR_6"/>
    <property type="match status" value="6"/>
</dbReference>
<dbReference type="GO" id="GO:0005737">
    <property type="term" value="C:cytoplasm"/>
    <property type="evidence" value="ECO:0007669"/>
    <property type="project" value="UniProtKB-SubCell"/>
</dbReference>
<dbReference type="Ensembl" id="ENSCSRT00000005952.1">
    <property type="protein sequence ID" value="ENSCSRP00000005764.1"/>
    <property type="gene ID" value="ENSCSRG00000004317.1"/>
</dbReference>
<reference evidence="5" key="2">
    <citation type="submission" date="2025-09" db="UniProtKB">
        <authorList>
            <consortium name="Ensembl"/>
        </authorList>
    </citation>
    <scope>IDENTIFICATION</scope>
</reference>
<evidence type="ECO:0000256" key="1">
    <source>
        <dbReference type="ARBA" id="ARBA00004496"/>
    </source>
</evidence>
<keyword evidence="6" id="KW-1185">Reference proteome</keyword>
<evidence type="ECO:0000313" key="5">
    <source>
        <dbReference type="Ensembl" id="ENSCSRP00000005764.1"/>
    </source>
</evidence>
<name>A0A8C3RXF7_CHESE</name>
<accession>A0A8C3RXF7</accession>
<evidence type="ECO:0000256" key="4">
    <source>
        <dbReference type="SAM" id="SignalP"/>
    </source>
</evidence>
<protein>
    <submittedName>
        <fullName evidence="5">Uncharacterized protein</fullName>
    </submittedName>
</protein>
<dbReference type="InterPro" id="IPR001611">
    <property type="entry name" value="Leu-rich_rpt"/>
</dbReference>
<dbReference type="Gene3D" id="3.80.10.10">
    <property type="entry name" value="Ribonuclease Inhibitor"/>
    <property type="match status" value="2"/>
</dbReference>
<keyword evidence="2" id="KW-0963">Cytoplasm</keyword>
<comment type="subcellular location">
    <subcellularLocation>
        <location evidence="1">Cytoplasm</location>
    </subcellularLocation>
</comment>
<dbReference type="InterPro" id="IPR006553">
    <property type="entry name" value="Leu-rich_rpt_Cys-con_subtyp"/>
</dbReference>
<dbReference type="CDD" id="cd00116">
    <property type="entry name" value="LRR_RI"/>
    <property type="match status" value="1"/>
</dbReference>
<organism evidence="5 6">
    <name type="scientific">Chelydra serpentina</name>
    <name type="common">Snapping turtle</name>
    <name type="synonym">Testudo serpentina</name>
    <dbReference type="NCBI Taxonomy" id="8475"/>
    <lineage>
        <taxon>Eukaryota</taxon>
        <taxon>Metazoa</taxon>
        <taxon>Chordata</taxon>
        <taxon>Craniata</taxon>
        <taxon>Vertebrata</taxon>
        <taxon>Euteleostomi</taxon>
        <taxon>Archelosauria</taxon>
        <taxon>Testudinata</taxon>
        <taxon>Testudines</taxon>
        <taxon>Cryptodira</taxon>
        <taxon>Durocryptodira</taxon>
        <taxon>Americhelydia</taxon>
        <taxon>Chelydroidea</taxon>
        <taxon>Chelydridae</taxon>
        <taxon>Chelydra</taxon>
    </lineage>
</organism>